<evidence type="ECO:0000259" key="4">
    <source>
        <dbReference type="PROSITE" id="PS50977"/>
    </source>
</evidence>
<dbReference type="AlphaFoldDB" id="A0A0J8J6I2"/>
<evidence type="ECO:0000256" key="1">
    <source>
        <dbReference type="ARBA" id="ARBA00023125"/>
    </source>
</evidence>
<reference evidence="5 6" key="1">
    <citation type="journal article" date="2015" name="Genome Biol. Evol.">
        <title>Comparative Genomics of Listeria Sensu Lato: Genus-Wide Differences in Evolutionary Dynamics and the Progressive Gain of Complex, Potentially Pathogenicity-Related Traits through Lateral Gene Transfer.</title>
        <authorList>
            <person name="Chiara M."/>
            <person name="Caruso M."/>
            <person name="D'Erchia A.M."/>
            <person name="Manzari C."/>
            <person name="Fraccalvieri R."/>
            <person name="Goffredo E."/>
            <person name="Latorre L."/>
            <person name="Miccolupo A."/>
            <person name="Padalino I."/>
            <person name="Santagada G."/>
            <person name="Chiocco D."/>
            <person name="Pesole G."/>
            <person name="Horner D.S."/>
            <person name="Parisi A."/>
        </authorList>
    </citation>
    <scope>NUCLEOTIDE SEQUENCE [LARGE SCALE GENOMIC DNA]</scope>
    <source>
        <strain evidence="5 6">1991</strain>
    </source>
</reference>
<feature type="domain" description="HTH tetR-type" evidence="4">
    <location>
        <begin position="2"/>
        <end position="62"/>
    </location>
</feature>
<dbReference type="Pfam" id="PF00440">
    <property type="entry name" value="TetR_N"/>
    <property type="match status" value="1"/>
</dbReference>
<evidence type="ECO:0000313" key="6">
    <source>
        <dbReference type="Proteomes" id="UP000052258"/>
    </source>
</evidence>
<dbReference type="InterPro" id="IPR023772">
    <property type="entry name" value="DNA-bd_HTH_TetR-type_CS"/>
</dbReference>
<dbReference type="SUPFAM" id="SSF46689">
    <property type="entry name" value="Homeodomain-like"/>
    <property type="match status" value="1"/>
</dbReference>
<evidence type="ECO:0000256" key="2">
    <source>
        <dbReference type="PROSITE-ProRule" id="PRU00335"/>
    </source>
</evidence>
<dbReference type="PANTHER" id="PTHR43479:SF22">
    <property type="entry name" value="TRANSCRIPTIONAL REGULATOR, TETR FAMILY"/>
    <property type="match status" value="1"/>
</dbReference>
<dbReference type="InterPro" id="IPR009057">
    <property type="entry name" value="Homeodomain-like_sf"/>
</dbReference>
<dbReference type="InterPro" id="IPR001647">
    <property type="entry name" value="HTH_TetR"/>
</dbReference>
<dbReference type="Gene3D" id="1.10.357.10">
    <property type="entry name" value="Tetracycline Repressor, domain 2"/>
    <property type="match status" value="1"/>
</dbReference>
<dbReference type="GO" id="GO:0003677">
    <property type="term" value="F:DNA binding"/>
    <property type="evidence" value="ECO:0007669"/>
    <property type="project" value="UniProtKB-UniRule"/>
</dbReference>
<accession>A0A0J8J6I2</accession>
<keyword evidence="3" id="KW-0175">Coiled coil</keyword>
<evidence type="ECO:0000313" key="5">
    <source>
        <dbReference type="EMBL" id="KMT59911.1"/>
    </source>
</evidence>
<dbReference type="PANTHER" id="PTHR43479">
    <property type="entry name" value="ACREF/ENVCD OPERON REPRESSOR-RELATED"/>
    <property type="match status" value="1"/>
</dbReference>
<name>A0A0J8J6I2_9LIST</name>
<sequence>MKDKKRRIIKEAKNIFRKKGYLLTSVADIVEASEISKGTFYNYFTSKEELAIVIFKQEYSVLYQKLDREMGDQTRELKDNFATCVELLINFHMKNAEILNISFSQAMIDDDFNQFLTGVRLRSLEWIKNQILLVYGEDTRPYVNDLTMLITGMMFMFVFASSKTEEKDRRIQDVVWYVLNRMDAIVLDLKKTGDILITEDDVACFIPNHLDIKKRRMVELRKTIDTLLNKIEMQEVAESDKWQYKESLNALLSEINNRETPRDFMIQGALLYLKQQAPKALDREIQVLEAQINSLL</sequence>
<protein>
    <submittedName>
        <fullName evidence="5">TetR family transcriptional regulator</fullName>
    </submittedName>
</protein>
<dbReference type="InterPro" id="IPR050624">
    <property type="entry name" value="HTH-type_Tx_Regulator"/>
</dbReference>
<feature type="coiled-coil region" evidence="3">
    <location>
        <begin position="210"/>
        <end position="237"/>
    </location>
</feature>
<dbReference type="Proteomes" id="UP000052258">
    <property type="component" value="Unassembled WGS sequence"/>
</dbReference>
<comment type="caution">
    <text evidence="5">The sequence shown here is derived from an EMBL/GenBank/DDBJ whole genome shotgun (WGS) entry which is preliminary data.</text>
</comment>
<evidence type="ECO:0000256" key="3">
    <source>
        <dbReference type="SAM" id="Coils"/>
    </source>
</evidence>
<dbReference type="OrthoDB" id="9812993at2"/>
<dbReference type="PROSITE" id="PS01081">
    <property type="entry name" value="HTH_TETR_1"/>
    <property type="match status" value="1"/>
</dbReference>
<feature type="DNA-binding region" description="H-T-H motif" evidence="2">
    <location>
        <begin position="25"/>
        <end position="44"/>
    </location>
</feature>
<dbReference type="PROSITE" id="PS50977">
    <property type="entry name" value="HTH_TETR_2"/>
    <property type="match status" value="1"/>
</dbReference>
<keyword evidence="1 2" id="KW-0238">DNA-binding</keyword>
<gene>
    <name evidence="5" type="ORF">X560_1465</name>
</gene>
<dbReference type="RefSeq" id="WP_007476636.1">
    <property type="nucleotide sequence ID" value="NZ_KQ130614.1"/>
</dbReference>
<dbReference type="EMBL" id="AZHO01000012">
    <property type="protein sequence ID" value="KMT59911.1"/>
    <property type="molecule type" value="Genomic_DNA"/>
</dbReference>
<dbReference type="PRINTS" id="PR00455">
    <property type="entry name" value="HTHTETR"/>
</dbReference>
<organism evidence="5 6">
    <name type="scientific">Listeria fleischmannii 1991</name>
    <dbReference type="NCBI Taxonomy" id="1430899"/>
    <lineage>
        <taxon>Bacteria</taxon>
        <taxon>Bacillati</taxon>
        <taxon>Bacillota</taxon>
        <taxon>Bacilli</taxon>
        <taxon>Bacillales</taxon>
        <taxon>Listeriaceae</taxon>
        <taxon>Listeria</taxon>
    </lineage>
</organism>
<proteinExistence type="predicted"/>
<keyword evidence="6" id="KW-1185">Reference proteome</keyword>
<dbReference type="PATRIC" id="fig|1430899.3.peg.1223"/>